<dbReference type="EMBL" id="PTQR01000028">
    <property type="protein sequence ID" value="TKX25410.1"/>
    <property type="molecule type" value="Genomic_DNA"/>
</dbReference>
<evidence type="ECO:0000313" key="3">
    <source>
        <dbReference type="EMBL" id="TKX25410.1"/>
    </source>
</evidence>
<proteinExistence type="predicted"/>
<evidence type="ECO:0000259" key="2">
    <source>
        <dbReference type="Pfam" id="PF01918"/>
    </source>
</evidence>
<feature type="region of interest" description="Disordered" evidence="1">
    <location>
        <begin position="106"/>
        <end position="135"/>
    </location>
</feature>
<comment type="caution">
    <text evidence="3">The sequence shown here is derived from an EMBL/GenBank/DDBJ whole genome shotgun (WGS) entry which is preliminary data.</text>
</comment>
<accession>A0A4U7B7R6</accession>
<evidence type="ECO:0000256" key="1">
    <source>
        <dbReference type="SAM" id="MobiDB-lite"/>
    </source>
</evidence>
<dbReference type="Pfam" id="PF01918">
    <property type="entry name" value="Alba"/>
    <property type="match status" value="1"/>
</dbReference>
<dbReference type="Proteomes" id="UP000308133">
    <property type="component" value="Unassembled WGS sequence"/>
</dbReference>
<name>A0A4U7B7R6_9PEZI</name>
<sequence length="169" mass="18269">MAQGEMPPPSNPLADIEAAHDTFSLNIMSGNQVSARTTAVLKHLQQPAPSDEKASKPVLVCLRARANVVNKLVTITEIVKRQLATEKVKIYQYNVLGSEMITLKPKSAAGKDGKGGADGDAGEEDEEEAFEVMGGKDKVRNVPTLTVYLSLAAVQKLRRQHGEQTNMDN</sequence>
<organism evidence="3 4">
    <name type="scientific">Elsinoe australis</name>
    <dbReference type="NCBI Taxonomy" id="40998"/>
    <lineage>
        <taxon>Eukaryota</taxon>
        <taxon>Fungi</taxon>
        <taxon>Dikarya</taxon>
        <taxon>Ascomycota</taxon>
        <taxon>Pezizomycotina</taxon>
        <taxon>Dothideomycetes</taxon>
        <taxon>Dothideomycetidae</taxon>
        <taxon>Myriangiales</taxon>
        <taxon>Elsinoaceae</taxon>
        <taxon>Elsinoe</taxon>
    </lineage>
</organism>
<reference evidence="3 4" key="1">
    <citation type="submission" date="2018-02" db="EMBL/GenBank/DDBJ databases">
        <title>Draft genome sequences of Elsinoe sp., causing black scab on jojoba.</title>
        <authorList>
            <person name="Stodart B."/>
            <person name="Jeffress S."/>
            <person name="Ash G."/>
            <person name="Arun Chinnappa K."/>
        </authorList>
    </citation>
    <scope>NUCLEOTIDE SEQUENCE [LARGE SCALE GENOMIC DNA]</scope>
    <source>
        <strain evidence="3 4">Hillstone_2</strain>
    </source>
</reference>
<gene>
    <name evidence="3" type="ORF">C1H76_2058</name>
</gene>
<evidence type="ECO:0000313" key="4">
    <source>
        <dbReference type="Proteomes" id="UP000308133"/>
    </source>
</evidence>
<dbReference type="InterPro" id="IPR002775">
    <property type="entry name" value="DNA/RNA-bd_Alba-like"/>
</dbReference>
<feature type="compositionally biased region" description="Acidic residues" evidence="1">
    <location>
        <begin position="120"/>
        <end position="130"/>
    </location>
</feature>
<dbReference type="AlphaFoldDB" id="A0A4U7B7R6"/>
<feature type="domain" description="DNA/RNA-binding protein Alba-like" evidence="2">
    <location>
        <begin position="27"/>
        <end position="98"/>
    </location>
</feature>
<protein>
    <recommendedName>
        <fullName evidence="2">DNA/RNA-binding protein Alba-like domain-containing protein</fullName>
    </recommendedName>
</protein>
<dbReference type="GO" id="GO:0003676">
    <property type="term" value="F:nucleic acid binding"/>
    <property type="evidence" value="ECO:0007669"/>
    <property type="project" value="InterPro"/>
</dbReference>